<dbReference type="Gene3D" id="3.40.830.10">
    <property type="entry name" value="LigB-like"/>
    <property type="match status" value="1"/>
</dbReference>
<evidence type="ECO:0000313" key="2">
    <source>
        <dbReference type="EMBL" id="SVE23837.1"/>
    </source>
</evidence>
<dbReference type="AlphaFoldDB" id="A0A383BUK4"/>
<dbReference type="InterPro" id="IPR002737">
    <property type="entry name" value="MEMO1_fam"/>
</dbReference>
<sequence>MMTRQETNASVRPPAVASLFYPGEAAELKQNLREMLDEASEAEDPNEDLPAGQHLRALIVPHAGYVYSGTTAALAYHLLRKNRDDFHRILLLGPAHRVWLEGIAFPGTDAFETPLGRIPLAKQQIRELLRFPEVQLRDDAHQDEHCLEVQLPFLQEILNEFELIPAVVGEISPDSLSGLLENLLEDPQNLLLLSTDLSHFHSYPEAQ</sequence>
<gene>
    <name evidence="2" type="ORF">METZ01_LOCUS476691</name>
</gene>
<organism evidence="2">
    <name type="scientific">marine metagenome</name>
    <dbReference type="NCBI Taxonomy" id="408172"/>
    <lineage>
        <taxon>unclassified sequences</taxon>
        <taxon>metagenomes</taxon>
        <taxon>ecological metagenomes</taxon>
    </lineage>
</organism>
<dbReference type="NCBIfam" id="TIGR04336">
    <property type="entry name" value="AmmeMemoSam_B"/>
    <property type="match status" value="1"/>
</dbReference>
<name>A0A383BUK4_9ZZZZ</name>
<protein>
    <recommendedName>
        <fullName evidence="3">AmmeMemoRadiSam system protein B</fullName>
    </recommendedName>
</protein>
<reference evidence="2" key="1">
    <citation type="submission" date="2018-05" db="EMBL/GenBank/DDBJ databases">
        <authorList>
            <person name="Lanie J.A."/>
            <person name="Ng W.-L."/>
            <person name="Kazmierczak K.M."/>
            <person name="Andrzejewski T.M."/>
            <person name="Davidsen T.M."/>
            <person name="Wayne K.J."/>
            <person name="Tettelin H."/>
            <person name="Glass J.I."/>
            <person name="Rusch D."/>
            <person name="Podicherti R."/>
            <person name="Tsui H.-C.T."/>
            <person name="Winkler M.E."/>
        </authorList>
    </citation>
    <scope>NUCLEOTIDE SEQUENCE</scope>
</reference>
<dbReference type="PANTHER" id="PTHR11060">
    <property type="entry name" value="PROTEIN MEMO1"/>
    <property type="match status" value="1"/>
</dbReference>
<dbReference type="EMBL" id="UINC01203534">
    <property type="protein sequence ID" value="SVE23837.1"/>
    <property type="molecule type" value="Genomic_DNA"/>
</dbReference>
<dbReference type="PANTHER" id="PTHR11060:SF0">
    <property type="entry name" value="PROTEIN MEMO1"/>
    <property type="match status" value="1"/>
</dbReference>
<comment type="similarity">
    <text evidence="1">Belongs to the MEMO1 family.</text>
</comment>
<evidence type="ECO:0000256" key="1">
    <source>
        <dbReference type="ARBA" id="ARBA00006315"/>
    </source>
</evidence>
<dbReference type="Pfam" id="PF01875">
    <property type="entry name" value="Memo"/>
    <property type="match status" value="1"/>
</dbReference>
<accession>A0A383BUK4</accession>
<feature type="non-terminal residue" evidence="2">
    <location>
        <position position="207"/>
    </location>
</feature>
<dbReference type="CDD" id="cd07361">
    <property type="entry name" value="MEMO_like"/>
    <property type="match status" value="1"/>
</dbReference>
<evidence type="ECO:0008006" key="3">
    <source>
        <dbReference type="Google" id="ProtNLM"/>
    </source>
</evidence>
<proteinExistence type="inferred from homology"/>